<keyword evidence="2" id="KW-0812">Transmembrane</keyword>
<keyword evidence="2" id="KW-1133">Transmembrane helix</keyword>
<feature type="region of interest" description="Disordered" evidence="1">
    <location>
        <begin position="47"/>
        <end position="70"/>
    </location>
</feature>
<feature type="transmembrane region" description="Helical" evidence="2">
    <location>
        <begin position="157"/>
        <end position="176"/>
    </location>
</feature>
<reference evidence="3" key="1">
    <citation type="journal article" date="2023" name="Mol. Ecol. Resour.">
        <title>Chromosome-level genome assembly of a triploid poplar Populus alba 'Berolinensis'.</title>
        <authorList>
            <person name="Chen S."/>
            <person name="Yu Y."/>
            <person name="Wang X."/>
            <person name="Wang S."/>
            <person name="Zhang T."/>
            <person name="Zhou Y."/>
            <person name="He R."/>
            <person name="Meng N."/>
            <person name="Wang Y."/>
            <person name="Liu W."/>
            <person name="Liu Z."/>
            <person name="Liu J."/>
            <person name="Guo Q."/>
            <person name="Huang H."/>
            <person name="Sederoff R.R."/>
            <person name="Wang G."/>
            <person name="Qu G."/>
            <person name="Chen S."/>
        </authorList>
    </citation>
    <scope>NUCLEOTIDE SEQUENCE</scope>
    <source>
        <strain evidence="3">SC-2020</strain>
    </source>
</reference>
<dbReference type="PANTHER" id="PTHR34741:SF1">
    <property type="entry name" value="PGG DOMAIN-CONTAINING PROTEIN"/>
    <property type="match status" value="1"/>
</dbReference>
<keyword evidence="4" id="KW-1185">Reference proteome</keyword>
<dbReference type="Proteomes" id="UP001164929">
    <property type="component" value="Chromosome 17"/>
</dbReference>
<comment type="caution">
    <text evidence="3">The sequence shown here is derived from an EMBL/GenBank/DDBJ whole genome shotgun (WGS) entry which is preliminary data.</text>
</comment>
<feature type="transmembrane region" description="Helical" evidence="2">
    <location>
        <begin position="124"/>
        <end position="145"/>
    </location>
</feature>
<name>A0AAD6LGD9_9ROSI</name>
<dbReference type="PANTHER" id="PTHR34741">
    <property type="entry name" value="IMAP FAMILY MEMBER 1, PUTATIVE-RELATED"/>
    <property type="match status" value="1"/>
</dbReference>
<evidence type="ECO:0000313" key="4">
    <source>
        <dbReference type="Proteomes" id="UP001164929"/>
    </source>
</evidence>
<evidence type="ECO:0000256" key="1">
    <source>
        <dbReference type="SAM" id="MobiDB-lite"/>
    </source>
</evidence>
<proteinExistence type="predicted"/>
<organism evidence="3 4">
    <name type="scientific">Populus alba x Populus x berolinensis</name>
    <dbReference type="NCBI Taxonomy" id="444605"/>
    <lineage>
        <taxon>Eukaryota</taxon>
        <taxon>Viridiplantae</taxon>
        <taxon>Streptophyta</taxon>
        <taxon>Embryophyta</taxon>
        <taxon>Tracheophyta</taxon>
        <taxon>Spermatophyta</taxon>
        <taxon>Magnoliopsida</taxon>
        <taxon>eudicotyledons</taxon>
        <taxon>Gunneridae</taxon>
        <taxon>Pentapetalae</taxon>
        <taxon>rosids</taxon>
        <taxon>fabids</taxon>
        <taxon>Malpighiales</taxon>
        <taxon>Salicaceae</taxon>
        <taxon>Saliceae</taxon>
        <taxon>Populus</taxon>
    </lineage>
</organism>
<evidence type="ECO:0000313" key="3">
    <source>
        <dbReference type="EMBL" id="KAJ6960065.1"/>
    </source>
</evidence>
<evidence type="ECO:0000256" key="2">
    <source>
        <dbReference type="SAM" id="Phobius"/>
    </source>
</evidence>
<keyword evidence="2" id="KW-0472">Membrane</keyword>
<gene>
    <name evidence="3" type="ORF">NC653_038190</name>
</gene>
<dbReference type="EMBL" id="JAQIZT010000017">
    <property type="protein sequence ID" value="KAJ6960065.1"/>
    <property type="molecule type" value="Genomic_DNA"/>
</dbReference>
<accession>A0AAD6LGD9</accession>
<feature type="region of interest" description="Disordered" evidence="1">
    <location>
        <begin position="1"/>
        <end position="22"/>
    </location>
</feature>
<feature type="compositionally biased region" description="Polar residues" evidence="1">
    <location>
        <begin position="47"/>
        <end position="56"/>
    </location>
</feature>
<dbReference type="AlphaFoldDB" id="A0AAD6LGD9"/>
<sequence length="180" mass="19860">MMQPPLQALQPSHTPPPSLSTNLESQLTESLAQPSATINTEILLQTEHSQASQPHSTMEIELQSPPPPQLTPSPAINPQQINMIVVKQFTLEWPNIIMAFCFEAAIQIALQYEKPQHSKVPVSFFLLSLAILLTFCSLLVSQLISNRFPEVSKVLEKIAISLAAIAFFTTIASPLIHSLR</sequence>
<protein>
    <submittedName>
        <fullName evidence="3">Uncharacterized protein</fullName>
    </submittedName>
</protein>